<dbReference type="Proteomes" id="UP000824533">
    <property type="component" value="Linkage Group LG15"/>
</dbReference>
<proteinExistence type="predicted"/>
<dbReference type="EMBL" id="CM034401">
    <property type="protein sequence ID" value="KAJ0175474.1"/>
    <property type="molecule type" value="Genomic_DNA"/>
</dbReference>
<evidence type="ECO:0000313" key="2">
    <source>
        <dbReference type="Proteomes" id="UP000824533"/>
    </source>
</evidence>
<keyword evidence="2" id="KW-1185">Reference proteome</keyword>
<organism evidence="1 2">
    <name type="scientific">Dendrolimus kikuchii</name>
    <dbReference type="NCBI Taxonomy" id="765133"/>
    <lineage>
        <taxon>Eukaryota</taxon>
        <taxon>Metazoa</taxon>
        <taxon>Ecdysozoa</taxon>
        <taxon>Arthropoda</taxon>
        <taxon>Hexapoda</taxon>
        <taxon>Insecta</taxon>
        <taxon>Pterygota</taxon>
        <taxon>Neoptera</taxon>
        <taxon>Endopterygota</taxon>
        <taxon>Lepidoptera</taxon>
        <taxon>Glossata</taxon>
        <taxon>Ditrysia</taxon>
        <taxon>Bombycoidea</taxon>
        <taxon>Lasiocampidae</taxon>
        <taxon>Dendrolimus</taxon>
    </lineage>
</organism>
<accession>A0ACC1CUY4</accession>
<reference evidence="1 2" key="1">
    <citation type="journal article" date="2021" name="Front. Genet.">
        <title>Chromosome-Level Genome Assembly Reveals Significant Gene Expansion in the Toll and IMD Signaling Pathways of Dendrolimus kikuchii.</title>
        <authorList>
            <person name="Zhou J."/>
            <person name="Wu P."/>
            <person name="Xiong Z."/>
            <person name="Liu N."/>
            <person name="Zhao N."/>
            <person name="Ji M."/>
            <person name="Qiu Y."/>
            <person name="Yang B."/>
        </authorList>
    </citation>
    <scope>NUCLEOTIDE SEQUENCE [LARGE SCALE GENOMIC DNA]</scope>
    <source>
        <strain evidence="1">Ann1</strain>
    </source>
</reference>
<comment type="caution">
    <text evidence="1">The sequence shown here is derived from an EMBL/GenBank/DDBJ whole genome shotgun (WGS) entry which is preliminary data.</text>
</comment>
<evidence type="ECO:0000313" key="1">
    <source>
        <dbReference type="EMBL" id="KAJ0175474.1"/>
    </source>
</evidence>
<sequence>METSKEIADLTKKRSSFKGRMDLFSKFLGSLDSTSLTSNVISELELRIGKLELLYARYDETQSRLECLSDLETQITEREVFESICVPPPASPSVRHIPIVGAARSGGKRKPYYEFNLAEVWKGHHSKDTRQCNQRMNKYELIGKGVLEECVKFLIHVSVLSNIASCLQDYIIKTGFEEIVEQFERYNKFQISLFEEEVASCQLQFSSPITSPYYWRVFQPPVPNTMRL</sequence>
<gene>
    <name evidence="1" type="ORF">K1T71_008633</name>
</gene>
<name>A0ACC1CUY4_9NEOP</name>
<protein>
    <submittedName>
        <fullName evidence="1">Uncharacterized protein</fullName>
    </submittedName>
</protein>